<keyword evidence="2" id="KW-0315">Glutamine amidotransferase</keyword>
<gene>
    <name evidence="2" type="ORF">JJB09_18710</name>
</gene>
<dbReference type="GO" id="GO:0005829">
    <property type="term" value="C:cytosol"/>
    <property type="evidence" value="ECO:0007669"/>
    <property type="project" value="TreeGrafter"/>
</dbReference>
<feature type="domain" description="Glutamine amidotransferase" evidence="1">
    <location>
        <begin position="55"/>
        <end position="188"/>
    </location>
</feature>
<dbReference type="CDD" id="cd01741">
    <property type="entry name" value="GATase1_1"/>
    <property type="match status" value="1"/>
</dbReference>
<evidence type="ECO:0000259" key="1">
    <source>
        <dbReference type="Pfam" id="PF00117"/>
    </source>
</evidence>
<dbReference type="Gene3D" id="3.40.50.880">
    <property type="match status" value="1"/>
</dbReference>
<dbReference type="PANTHER" id="PTHR42695">
    <property type="entry name" value="GLUTAMINE AMIDOTRANSFERASE YLR126C-RELATED"/>
    <property type="match status" value="1"/>
</dbReference>
<dbReference type="InterPro" id="IPR017926">
    <property type="entry name" value="GATASE"/>
</dbReference>
<protein>
    <submittedName>
        <fullName evidence="2">Glutamine amidotransferase</fullName>
    </submittedName>
</protein>
<dbReference type="AlphaFoldDB" id="A0A936YSJ9"/>
<dbReference type="Pfam" id="PF00117">
    <property type="entry name" value="GATase"/>
    <property type="match status" value="1"/>
</dbReference>
<dbReference type="SUPFAM" id="SSF52317">
    <property type="entry name" value="Class I glutamine amidotransferase-like"/>
    <property type="match status" value="1"/>
</dbReference>
<dbReference type="PANTHER" id="PTHR42695:SF5">
    <property type="entry name" value="GLUTAMINE AMIDOTRANSFERASE YLR126C-RELATED"/>
    <property type="match status" value="1"/>
</dbReference>
<reference evidence="2" key="1">
    <citation type="submission" date="2021-01" db="EMBL/GenBank/DDBJ databases">
        <title>Rhizobium sp. strain KVB221 16S ribosomal RNA gene Genome sequencing and assembly.</title>
        <authorList>
            <person name="Kang M."/>
        </authorList>
    </citation>
    <scope>NUCLEOTIDE SEQUENCE</scope>
    <source>
        <strain evidence="2">KVB221</strain>
    </source>
</reference>
<dbReference type="Proteomes" id="UP000633219">
    <property type="component" value="Unassembled WGS sequence"/>
</dbReference>
<evidence type="ECO:0000313" key="2">
    <source>
        <dbReference type="EMBL" id="MBL0374057.1"/>
    </source>
</evidence>
<name>A0A936YSJ9_9HYPH</name>
<sequence>MLRSALKTKKVDSRPILIVLHQENSTPGRAGQMLEARGYRLDIRRPFLGQKLPDTMRNHSGAVIFGGPMSANDPDDYVKREIDWISVPLSENRPFLGICLGAQMLVKNLGGKVESHTEGMTEIGWYPLESTEEGRKIMDWPSMVYHFHREGFDLPSGAKLLARGHTYENQAFRFGENAWAVQFHGELTRAMMHRWVVHGAHRFELPNAQTGDRHLDGRFLHDAALRQWMSNMIDTVFGHRMVDLG</sequence>
<dbReference type="InterPro" id="IPR029062">
    <property type="entry name" value="Class_I_gatase-like"/>
</dbReference>
<keyword evidence="3" id="KW-1185">Reference proteome</keyword>
<dbReference type="NCBIfam" id="NF005072">
    <property type="entry name" value="PRK06490.1"/>
    <property type="match status" value="1"/>
</dbReference>
<evidence type="ECO:0000313" key="3">
    <source>
        <dbReference type="Proteomes" id="UP000633219"/>
    </source>
</evidence>
<dbReference type="InterPro" id="IPR044992">
    <property type="entry name" value="ChyE-like"/>
</dbReference>
<organism evidence="2 3">
    <name type="scientific">Rhizobium setariae</name>
    <dbReference type="NCBI Taxonomy" id="2801340"/>
    <lineage>
        <taxon>Bacteria</taxon>
        <taxon>Pseudomonadati</taxon>
        <taxon>Pseudomonadota</taxon>
        <taxon>Alphaproteobacteria</taxon>
        <taxon>Hyphomicrobiales</taxon>
        <taxon>Rhizobiaceae</taxon>
        <taxon>Rhizobium/Agrobacterium group</taxon>
        <taxon>Rhizobium</taxon>
    </lineage>
</organism>
<accession>A0A936YSJ9</accession>
<proteinExistence type="predicted"/>
<comment type="caution">
    <text evidence="2">The sequence shown here is derived from an EMBL/GenBank/DDBJ whole genome shotgun (WGS) entry which is preliminary data.</text>
</comment>
<dbReference type="EMBL" id="JAEQNC010000011">
    <property type="protein sequence ID" value="MBL0374057.1"/>
    <property type="molecule type" value="Genomic_DNA"/>
</dbReference>
<dbReference type="PROSITE" id="PS51273">
    <property type="entry name" value="GATASE_TYPE_1"/>
    <property type="match status" value="1"/>
</dbReference>
<dbReference type="RefSeq" id="WP_201662149.1">
    <property type="nucleotide sequence ID" value="NZ_JAEQNC010000011.1"/>
</dbReference>